<dbReference type="Proteomes" id="UP000003671">
    <property type="component" value="Unassembled WGS sequence"/>
</dbReference>
<evidence type="ECO:0000256" key="4">
    <source>
        <dbReference type="ARBA" id="ARBA00023125"/>
    </source>
</evidence>
<evidence type="ECO:0000313" key="8">
    <source>
        <dbReference type="Proteomes" id="UP000003671"/>
    </source>
</evidence>
<dbReference type="Pfam" id="PF23552">
    <property type="entry name" value="ParB_C"/>
    <property type="match status" value="1"/>
</dbReference>
<protein>
    <submittedName>
        <fullName evidence="7">ParB-like protein</fullName>
    </submittedName>
</protein>
<reference evidence="7" key="1">
    <citation type="submission" date="2009-09" db="EMBL/GenBank/DDBJ databases">
        <authorList>
            <person name="Weinstock G."/>
            <person name="Sodergren E."/>
            <person name="Clifton S."/>
            <person name="Fulton L."/>
            <person name="Fulton B."/>
            <person name="Courtney L."/>
            <person name="Fronick C."/>
            <person name="Harrison M."/>
            <person name="Strong C."/>
            <person name="Farmer C."/>
            <person name="Delahaunty K."/>
            <person name="Markovic C."/>
            <person name="Hall O."/>
            <person name="Minx P."/>
            <person name="Tomlinson C."/>
            <person name="Mitreva M."/>
            <person name="Nelson J."/>
            <person name="Hou S."/>
            <person name="Wollam A."/>
            <person name="Pepin K.H."/>
            <person name="Johnson M."/>
            <person name="Bhonagiri V."/>
            <person name="Nash W.E."/>
            <person name="Warren W."/>
            <person name="Chinwalla A."/>
            <person name="Mardis E.R."/>
            <person name="Wilson R.K."/>
        </authorList>
    </citation>
    <scope>NUCLEOTIDE SEQUENCE [LARGE SCALE GENOMIC DNA]</scope>
    <source>
        <strain evidence="7">DSM 20544</strain>
    </source>
</reference>
<dbReference type="GO" id="GO:0007059">
    <property type="term" value="P:chromosome segregation"/>
    <property type="evidence" value="ECO:0007669"/>
    <property type="project" value="UniProtKB-KW"/>
</dbReference>
<dbReference type="GO" id="GO:0005694">
    <property type="term" value="C:chromosome"/>
    <property type="evidence" value="ECO:0007669"/>
    <property type="project" value="TreeGrafter"/>
</dbReference>
<name>C9KQD8_9FIRM</name>
<organism evidence="7 8">
    <name type="scientific">Mitsuokella multacida DSM 20544</name>
    <dbReference type="NCBI Taxonomy" id="500635"/>
    <lineage>
        <taxon>Bacteria</taxon>
        <taxon>Bacillati</taxon>
        <taxon>Bacillota</taxon>
        <taxon>Negativicutes</taxon>
        <taxon>Selenomonadales</taxon>
        <taxon>Selenomonadaceae</taxon>
        <taxon>Mitsuokella</taxon>
    </lineage>
</organism>
<feature type="region of interest" description="Disordered" evidence="5">
    <location>
        <begin position="231"/>
        <end position="250"/>
    </location>
</feature>
<dbReference type="Pfam" id="PF17762">
    <property type="entry name" value="HTH_ParB"/>
    <property type="match status" value="1"/>
</dbReference>
<dbReference type="InterPro" id="IPR050336">
    <property type="entry name" value="Chromosome_partition/occlusion"/>
</dbReference>
<evidence type="ECO:0000313" key="7">
    <source>
        <dbReference type="EMBL" id="EEX67929.1"/>
    </source>
</evidence>
<dbReference type="PANTHER" id="PTHR33375">
    <property type="entry name" value="CHROMOSOME-PARTITIONING PROTEIN PARB-RELATED"/>
    <property type="match status" value="1"/>
</dbReference>
<evidence type="ECO:0000256" key="5">
    <source>
        <dbReference type="SAM" id="MobiDB-lite"/>
    </source>
</evidence>
<dbReference type="Gene3D" id="3.90.1530.30">
    <property type="match status" value="1"/>
</dbReference>
<dbReference type="GO" id="GO:0045881">
    <property type="term" value="P:positive regulation of sporulation resulting in formation of a cellular spore"/>
    <property type="evidence" value="ECO:0007669"/>
    <property type="project" value="TreeGrafter"/>
</dbReference>
<dbReference type="RefSeq" id="WP_005842743.1">
    <property type="nucleotide sequence ID" value="NZ_GG697143.2"/>
</dbReference>
<dbReference type="InterPro" id="IPR057240">
    <property type="entry name" value="ParB_dimer_C"/>
</dbReference>
<evidence type="ECO:0000259" key="6">
    <source>
        <dbReference type="SMART" id="SM00470"/>
    </source>
</evidence>
<accession>C9KQD8</accession>
<evidence type="ECO:0000256" key="1">
    <source>
        <dbReference type="ARBA" id="ARBA00004453"/>
    </source>
</evidence>
<keyword evidence="4" id="KW-0238">DNA-binding</keyword>
<sequence>MVSKGHGGLGKGLGALLKNREITPAKDQVQEIAADEIRANRYQPRQNFDEAALEDLSESIRQYGILQPLIVRRLPEKGYELIAGERRLRAARKAGLEKVPALVREYNDAEISEIALIENIQRENLNIIEEAEAYAFLMQNFQLTQEMLAKKVGRSRPHIANSLRLLELAEPVQDKLVAGELLMGQARPLLALKDEALQVKAAAHILAEHLSSRQAEELVRRLLDDPAYLDAEESRPEDESAEAQETQEAQQDAFYQDAVGRLNEYLGTKVRIRPGKKKSRIEIEFYSEDDLERLLELLEGQKDSHPTPPEHFSV</sequence>
<comment type="caution">
    <text evidence="7">The sequence shown here is derived from an EMBL/GenBank/DDBJ whole genome shotgun (WGS) entry which is preliminary data.</text>
</comment>
<evidence type="ECO:0000256" key="2">
    <source>
        <dbReference type="ARBA" id="ARBA00006295"/>
    </source>
</evidence>
<dbReference type="GO" id="GO:0003677">
    <property type="term" value="F:DNA binding"/>
    <property type="evidence" value="ECO:0007669"/>
    <property type="project" value="UniProtKB-KW"/>
</dbReference>
<keyword evidence="3" id="KW-0159">Chromosome partition</keyword>
<dbReference type="AlphaFoldDB" id="C9KQD8"/>
<dbReference type="Pfam" id="PF02195">
    <property type="entry name" value="ParB_N"/>
    <property type="match status" value="1"/>
</dbReference>
<dbReference type="SUPFAM" id="SSF110849">
    <property type="entry name" value="ParB/Sulfiredoxin"/>
    <property type="match status" value="1"/>
</dbReference>
<dbReference type="GeneID" id="93482341"/>
<dbReference type="EMBL" id="ABWK02000023">
    <property type="protein sequence ID" value="EEX67929.1"/>
    <property type="molecule type" value="Genomic_DNA"/>
</dbReference>
<dbReference type="Gene3D" id="1.10.10.2830">
    <property type="match status" value="1"/>
</dbReference>
<dbReference type="InterPro" id="IPR041468">
    <property type="entry name" value="HTH_ParB/Spo0J"/>
</dbReference>
<proteinExistence type="inferred from homology"/>
<dbReference type="FunFam" id="3.90.1530.30:FF:000001">
    <property type="entry name" value="Chromosome partitioning protein ParB"/>
    <property type="match status" value="1"/>
</dbReference>
<dbReference type="PANTHER" id="PTHR33375:SF1">
    <property type="entry name" value="CHROMOSOME-PARTITIONING PROTEIN PARB-RELATED"/>
    <property type="match status" value="1"/>
</dbReference>
<dbReference type="HOGENOM" id="CLU_023853_0_0_9"/>
<dbReference type="NCBIfam" id="TIGR00180">
    <property type="entry name" value="parB_part"/>
    <property type="match status" value="1"/>
</dbReference>
<dbReference type="FunFam" id="1.10.10.2830:FF:000001">
    <property type="entry name" value="Chromosome partitioning protein ParB"/>
    <property type="match status" value="1"/>
</dbReference>
<comment type="subcellular location">
    <subcellularLocation>
        <location evidence="1">Cytoplasm</location>
        <location evidence="1">Nucleoid</location>
    </subcellularLocation>
</comment>
<dbReference type="eggNOG" id="COG1475">
    <property type="taxonomic scope" value="Bacteria"/>
</dbReference>
<dbReference type="CDD" id="cd16393">
    <property type="entry name" value="SPO0J_N"/>
    <property type="match status" value="1"/>
</dbReference>
<keyword evidence="8" id="KW-1185">Reference proteome</keyword>
<evidence type="ECO:0000256" key="3">
    <source>
        <dbReference type="ARBA" id="ARBA00022829"/>
    </source>
</evidence>
<dbReference type="InterPro" id="IPR003115">
    <property type="entry name" value="ParB_N"/>
</dbReference>
<gene>
    <name evidence="7" type="ORF">MITSMUL_05453</name>
</gene>
<dbReference type="GO" id="GO:0009295">
    <property type="term" value="C:nucleoid"/>
    <property type="evidence" value="ECO:0007669"/>
    <property type="project" value="UniProtKB-SubCell"/>
</dbReference>
<dbReference type="SUPFAM" id="SSF109709">
    <property type="entry name" value="KorB DNA-binding domain-like"/>
    <property type="match status" value="1"/>
</dbReference>
<comment type="similarity">
    <text evidence="2">Belongs to the ParB family.</text>
</comment>
<dbReference type="PATRIC" id="fig|500635.8.peg.2060"/>
<dbReference type="STRING" id="500635.MITSMUL_05453"/>
<feature type="domain" description="ParB-like N-terminal" evidence="6">
    <location>
        <begin position="30"/>
        <end position="120"/>
    </location>
</feature>
<dbReference type="InterPro" id="IPR004437">
    <property type="entry name" value="ParB/RepB/Spo0J"/>
</dbReference>
<dbReference type="SMART" id="SM00470">
    <property type="entry name" value="ParB"/>
    <property type="match status" value="1"/>
</dbReference>
<dbReference type="InterPro" id="IPR036086">
    <property type="entry name" value="ParB/Sulfiredoxin_sf"/>
</dbReference>